<gene>
    <name evidence="8" type="ORF">METZ01_LOCUS499001</name>
</gene>
<evidence type="ECO:0000256" key="2">
    <source>
        <dbReference type="ARBA" id="ARBA00022448"/>
    </source>
</evidence>
<keyword evidence="3" id="KW-0812">Transmembrane</keyword>
<dbReference type="EMBL" id="UINC01218917">
    <property type="protein sequence ID" value="SVE46147.1"/>
    <property type="molecule type" value="Genomic_DNA"/>
</dbReference>
<evidence type="ECO:0000256" key="3">
    <source>
        <dbReference type="ARBA" id="ARBA00022692"/>
    </source>
</evidence>
<evidence type="ECO:0000256" key="7">
    <source>
        <dbReference type="ARBA" id="ARBA00023136"/>
    </source>
</evidence>
<evidence type="ECO:0000256" key="6">
    <source>
        <dbReference type="ARBA" id="ARBA00023010"/>
    </source>
</evidence>
<dbReference type="InterPro" id="IPR003369">
    <property type="entry name" value="TatA/B/E"/>
</dbReference>
<feature type="non-terminal residue" evidence="8">
    <location>
        <position position="74"/>
    </location>
</feature>
<evidence type="ECO:0000256" key="5">
    <source>
        <dbReference type="ARBA" id="ARBA00022989"/>
    </source>
</evidence>
<accession>A0A383DNS9</accession>
<reference evidence="8" key="1">
    <citation type="submission" date="2018-05" db="EMBL/GenBank/DDBJ databases">
        <authorList>
            <person name="Lanie J.A."/>
            <person name="Ng W.-L."/>
            <person name="Kazmierczak K.M."/>
            <person name="Andrzejewski T.M."/>
            <person name="Davidsen T.M."/>
            <person name="Wayne K.J."/>
            <person name="Tettelin H."/>
            <person name="Glass J.I."/>
            <person name="Rusch D."/>
            <person name="Podicherti R."/>
            <person name="Tsui H.-C.T."/>
            <person name="Winkler M.E."/>
        </authorList>
    </citation>
    <scope>NUCLEOTIDE SEQUENCE</scope>
</reference>
<dbReference type="GO" id="GO:0016020">
    <property type="term" value="C:membrane"/>
    <property type="evidence" value="ECO:0007669"/>
    <property type="project" value="UniProtKB-SubCell"/>
</dbReference>
<keyword evidence="2" id="KW-0813">Transport</keyword>
<name>A0A383DNS9_9ZZZZ</name>
<organism evidence="8">
    <name type="scientific">marine metagenome</name>
    <dbReference type="NCBI Taxonomy" id="408172"/>
    <lineage>
        <taxon>unclassified sequences</taxon>
        <taxon>metagenomes</taxon>
        <taxon>ecological metagenomes</taxon>
    </lineage>
</organism>
<evidence type="ECO:0008006" key="9">
    <source>
        <dbReference type="Google" id="ProtNLM"/>
    </source>
</evidence>
<evidence type="ECO:0000256" key="4">
    <source>
        <dbReference type="ARBA" id="ARBA00022927"/>
    </source>
</evidence>
<keyword evidence="4" id="KW-0653">Protein transport</keyword>
<comment type="subcellular location">
    <subcellularLocation>
        <location evidence="1">Membrane</location>
        <topology evidence="1">Single-pass membrane protein</topology>
    </subcellularLocation>
</comment>
<proteinExistence type="predicted"/>
<dbReference type="PRINTS" id="PR01506">
    <property type="entry name" value="TATBPROTEIN"/>
</dbReference>
<dbReference type="PANTHER" id="PTHR33162">
    <property type="entry name" value="SEC-INDEPENDENT PROTEIN TRANSLOCASE PROTEIN TATA, CHLOROPLASTIC"/>
    <property type="match status" value="1"/>
</dbReference>
<protein>
    <recommendedName>
        <fullName evidence="9">Twin-arginine translocation protein TatB</fullName>
    </recommendedName>
</protein>
<keyword evidence="7" id="KW-0472">Membrane</keyword>
<evidence type="ECO:0000313" key="8">
    <source>
        <dbReference type="EMBL" id="SVE46147.1"/>
    </source>
</evidence>
<keyword evidence="6" id="KW-0811">Translocation</keyword>
<keyword evidence="5" id="KW-1133">Transmembrane helix</keyword>
<dbReference type="AlphaFoldDB" id="A0A383DNS9"/>
<dbReference type="Gene3D" id="1.20.5.3310">
    <property type="match status" value="1"/>
</dbReference>
<dbReference type="PANTHER" id="PTHR33162:SF1">
    <property type="entry name" value="SEC-INDEPENDENT PROTEIN TRANSLOCASE PROTEIN TATA, CHLOROPLASTIC"/>
    <property type="match status" value="1"/>
</dbReference>
<sequence>MFDIGFWELFLIFMLLLFVVGPERLPAIAGYLGKWFGKFQRYFFELKDSINKETETTSDEINKIIDDQKSHMTR</sequence>
<evidence type="ECO:0000256" key="1">
    <source>
        <dbReference type="ARBA" id="ARBA00004167"/>
    </source>
</evidence>
<dbReference type="GO" id="GO:0015031">
    <property type="term" value="P:protein transport"/>
    <property type="evidence" value="ECO:0007669"/>
    <property type="project" value="UniProtKB-KW"/>
</dbReference>
<dbReference type="Pfam" id="PF02416">
    <property type="entry name" value="TatA_B_E"/>
    <property type="match status" value="1"/>
</dbReference>